<comment type="caution">
    <text evidence="1">The sequence shown here is derived from an EMBL/GenBank/DDBJ whole genome shotgun (WGS) entry which is preliminary data.</text>
</comment>
<keyword evidence="2" id="KW-1185">Reference proteome</keyword>
<dbReference type="RefSeq" id="WP_151431884.1">
    <property type="nucleotide sequence ID" value="NZ_JANJZI010000022.1"/>
</dbReference>
<dbReference type="AlphaFoldDB" id="A0A7C8BPX9"/>
<dbReference type="Pfam" id="PF20131">
    <property type="entry name" value="MC3"/>
    <property type="match status" value="1"/>
</dbReference>
<sequence length="165" mass="18534">MSSINKWEDRAEEVAYLLNPAFCGVVLCQFIETYQQKKEGSVPVALLYIVLPLVLFPEARSSISDRKKFANWACENQRIVHLFAKRARALVFAASEAIELLMACGVIAADEDGEFRLVSDNVLRRARKRNKGELHECVKKAEQVANWFARTSSVSAVYATLGVRP</sequence>
<accession>A0A7C8BPX9</accession>
<dbReference type="Proteomes" id="UP000479639">
    <property type="component" value="Unassembled WGS sequence"/>
</dbReference>
<proteinExistence type="predicted"/>
<dbReference type="EMBL" id="WAJS01000043">
    <property type="protein sequence ID" value="KAB1640423.1"/>
    <property type="molecule type" value="Genomic_DNA"/>
</dbReference>
<gene>
    <name evidence="1" type="ORF">F8D48_10465</name>
</gene>
<dbReference type="InterPro" id="IPR045390">
    <property type="entry name" value="ABC-3C_MC3"/>
</dbReference>
<evidence type="ECO:0000313" key="1">
    <source>
        <dbReference type="EMBL" id="KAB1640423.1"/>
    </source>
</evidence>
<evidence type="ECO:0000313" key="2">
    <source>
        <dbReference type="Proteomes" id="UP000479639"/>
    </source>
</evidence>
<organism evidence="1 2">
    <name type="scientific">Adlercreutzia muris</name>
    <dbReference type="NCBI Taxonomy" id="1796610"/>
    <lineage>
        <taxon>Bacteria</taxon>
        <taxon>Bacillati</taxon>
        <taxon>Actinomycetota</taxon>
        <taxon>Coriobacteriia</taxon>
        <taxon>Eggerthellales</taxon>
        <taxon>Eggerthellaceae</taxon>
        <taxon>Adlercreutzia</taxon>
    </lineage>
</organism>
<name>A0A7C8BPX9_9ACTN</name>
<reference evidence="1 2" key="1">
    <citation type="submission" date="2019-09" db="EMBL/GenBank/DDBJ databases">
        <title>Whole genome shotgun sequencing (WGS) of Ellagibacter isourolithinifaciens DSM 104140(T) and Adlercreutzia muris DSM 29508(T).</title>
        <authorList>
            <person name="Stoll D.A."/>
            <person name="Danylec N."/>
            <person name="Huch M."/>
        </authorList>
    </citation>
    <scope>NUCLEOTIDE SEQUENCE [LARGE SCALE GENOMIC DNA]</scope>
    <source>
        <strain evidence="1 2">DSM 29508</strain>
    </source>
</reference>
<protein>
    <submittedName>
        <fullName evidence="1">Uncharacterized protein</fullName>
    </submittedName>
</protein>